<dbReference type="PANTHER" id="PTHR11748:SF103">
    <property type="entry name" value="GLYCOLATE OXIDASE SUBUNIT GLCE"/>
    <property type="match status" value="1"/>
</dbReference>
<feature type="domain" description="FAD-binding PCMH-type" evidence="4">
    <location>
        <begin position="40"/>
        <end position="227"/>
    </location>
</feature>
<evidence type="ECO:0000259" key="4">
    <source>
        <dbReference type="PROSITE" id="PS51387"/>
    </source>
</evidence>
<dbReference type="GO" id="GO:0016491">
    <property type="term" value="F:oxidoreductase activity"/>
    <property type="evidence" value="ECO:0007669"/>
    <property type="project" value="UniProtKB-KW"/>
</dbReference>
<dbReference type="SUPFAM" id="SSF56176">
    <property type="entry name" value="FAD-binding/transporter-associated domain-like"/>
    <property type="match status" value="1"/>
</dbReference>
<evidence type="ECO:0000313" key="5">
    <source>
        <dbReference type="EMBL" id="BAS26207.1"/>
    </source>
</evidence>
<evidence type="ECO:0000256" key="2">
    <source>
        <dbReference type="ARBA" id="ARBA00022827"/>
    </source>
</evidence>
<dbReference type="SUPFAM" id="SSF55103">
    <property type="entry name" value="FAD-linked oxidases, C-terminal domain"/>
    <property type="match status" value="1"/>
</dbReference>
<dbReference type="InterPro" id="IPR006094">
    <property type="entry name" value="Oxid_FAD_bind_N"/>
</dbReference>
<dbReference type="KEGG" id="lpil:LIP_0350"/>
<dbReference type="Proteomes" id="UP000065807">
    <property type="component" value="Chromosome"/>
</dbReference>
<sequence length="466" mass="48741">MTRPVTTPPGNSNADALERWVARLPASWQPDPHAWAREQGWPRTPAWVVRPPGTEGLREILKVGTEVAAAGPAGSPGRLAVAGSGSRLAWWPLPPGVGVLDTSALGGEPELDPGNLTLSLPAFTSWPQVASVLEGSGLAYPIQGAGDGSGTVGGHLAGRTSNALHLRYGPARDWLLGAEWITGGGQPSRVGAPVVKNVAGYDLAKLLVGSHGSLGVLLRVILRLRPAPPAEARAVVTGGDAAALAPMAHRLAARPGGPVGIEVLERLGEGPGPAHERAWREVAHALNAFGLPGGSGPLMLLYYQGFEGELAAERENLERLGWEHGLQVSWEERPGASQPTGAWRLLRAAGPASGLCLARLGVPARRAGELWQAVREAWGSRSEPGGSGFGLLLVEPASGVVRALGAPPHEGGWRRVRETAEGLGGYAVWEAAPLGRYESSAVPWEAWDEAVRRVFDPAGLLWAPRA</sequence>
<dbReference type="InterPro" id="IPR016169">
    <property type="entry name" value="FAD-bd_PCMH_sub2"/>
</dbReference>
<evidence type="ECO:0000256" key="3">
    <source>
        <dbReference type="ARBA" id="ARBA00023002"/>
    </source>
</evidence>
<dbReference type="Gene3D" id="3.30.465.10">
    <property type="match status" value="1"/>
</dbReference>
<dbReference type="PROSITE" id="PS51387">
    <property type="entry name" value="FAD_PCMH"/>
    <property type="match status" value="1"/>
</dbReference>
<dbReference type="EMBL" id="AP014924">
    <property type="protein sequence ID" value="BAS26207.1"/>
    <property type="molecule type" value="Genomic_DNA"/>
</dbReference>
<dbReference type="OrthoDB" id="9811557at2"/>
<gene>
    <name evidence="5" type="ORF">LIP_0350</name>
</gene>
<keyword evidence="6" id="KW-1185">Reference proteome</keyword>
<dbReference type="AlphaFoldDB" id="A0A0K2SGQ5"/>
<reference evidence="6" key="2">
    <citation type="journal article" date="2016" name="Int. J. Syst. Evol. Microbiol.">
        <title>Complete genome sequence and cell structure of Limnochorda pilosa, a Gram-negative spore-former within the phylum Firmicutes.</title>
        <authorList>
            <person name="Watanabe M."/>
            <person name="Kojima H."/>
            <person name="Fukui M."/>
        </authorList>
    </citation>
    <scope>NUCLEOTIDE SEQUENCE [LARGE SCALE GENOMIC DNA]</scope>
    <source>
        <strain evidence="6">HC45</strain>
    </source>
</reference>
<dbReference type="PANTHER" id="PTHR11748">
    <property type="entry name" value="D-LACTATE DEHYDROGENASE"/>
    <property type="match status" value="1"/>
</dbReference>
<keyword evidence="3" id="KW-0560">Oxidoreductase</keyword>
<organism evidence="5 6">
    <name type="scientific">Limnochorda pilosa</name>
    <dbReference type="NCBI Taxonomy" id="1555112"/>
    <lineage>
        <taxon>Bacteria</taxon>
        <taxon>Bacillati</taxon>
        <taxon>Bacillota</taxon>
        <taxon>Limnochordia</taxon>
        <taxon>Limnochordales</taxon>
        <taxon>Limnochordaceae</taxon>
        <taxon>Limnochorda</taxon>
    </lineage>
</organism>
<dbReference type="InterPro" id="IPR036318">
    <property type="entry name" value="FAD-bd_PCMH-like_sf"/>
</dbReference>
<evidence type="ECO:0000313" key="6">
    <source>
        <dbReference type="Proteomes" id="UP000065807"/>
    </source>
</evidence>
<dbReference type="InterPro" id="IPR016164">
    <property type="entry name" value="FAD-linked_Oxase-like_C"/>
</dbReference>
<keyword evidence="1" id="KW-0285">Flavoprotein</keyword>
<name>A0A0K2SGQ5_LIMPI</name>
<protein>
    <recommendedName>
        <fullName evidence="4">FAD-binding PCMH-type domain-containing protein</fullName>
    </recommendedName>
</protein>
<dbReference type="RefSeq" id="WP_068133477.1">
    <property type="nucleotide sequence ID" value="NZ_AP014924.1"/>
</dbReference>
<dbReference type="GO" id="GO:0071949">
    <property type="term" value="F:FAD binding"/>
    <property type="evidence" value="ECO:0007669"/>
    <property type="project" value="InterPro"/>
</dbReference>
<dbReference type="Pfam" id="PF01565">
    <property type="entry name" value="FAD_binding_4"/>
    <property type="match status" value="1"/>
</dbReference>
<evidence type="ECO:0000256" key="1">
    <source>
        <dbReference type="ARBA" id="ARBA00022630"/>
    </source>
</evidence>
<keyword evidence="2" id="KW-0274">FAD</keyword>
<accession>A0A0K2SGQ5</accession>
<reference evidence="6" key="1">
    <citation type="submission" date="2015-07" db="EMBL/GenBank/DDBJ databases">
        <title>Complete genome sequence and phylogenetic analysis of Limnochorda pilosa.</title>
        <authorList>
            <person name="Watanabe M."/>
            <person name="Kojima H."/>
            <person name="Fukui M."/>
        </authorList>
    </citation>
    <scope>NUCLEOTIDE SEQUENCE [LARGE SCALE GENOMIC DNA]</scope>
    <source>
        <strain evidence="6">HC45</strain>
    </source>
</reference>
<proteinExistence type="predicted"/>
<dbReference type="PATRIC" id="fig|1555112.3.peg.367"/>
<dbReference type="InterPro" id="IPR016166">
    <property type="entry name" value="FAD-bd_PCMH"/>
</dbReference>
<dbReference type="STRING" id="1555112.LIP_0350"/>